<gene>
    <name evidence="2" type="ORF">UN64_19520</name>
</gene>
<name>A0A1V3FZH6_9BACL</name>
<proteinExistence type="predicted"/>
<reference evidence="2 3" key="1">
    <citation type="submission" date="2016-11" db="EMBL/GenBank/DDBJ databases">
        <authorList>
            <person name="Jaros S."/>
            <person name="Januszkiewicz K."/>
            <person name="Wedrychowicz H."/>
        </authorList>
    </citation>
    <scope>NUCLEOTIDE SEQUENCE [LARGE SCALE GENOMIC DNA]</scope>
    <source>
        <strain evidence="2 3">Con a/3</strain>
    </source>
</reference>
<accession>A0A1V3FZH6</accession>
<sequence>MVPVTAGAGAVGEGEGGEVRGGHDDGAPVETGDDRFKTSPQGHTSGKHLPELDIREDARHARHLDLLGGRGGGGPDGERVGAVGAEGGAGDDPAALGDPVPGPVPVMGDPGADEAAPVHLQHEVPGLDPGHVVVGCSVAGGDAEAGAGQRLGGHGGGGGALVLAARVERGAEHGGLALRVEAALLVERDDAGLPVLVPQFGGAVLGQGVVSHGVLLRVLG</sequence>
<feature type="region of interest" description="Disordered" evidence="1">
    <location>
        <begin position="65"/>
        <end position="92"/>
    </location>
</feature>
<dbReference type="Proteomes" id="UP000188597">
    <property type="component" value="Unassembled WGS sequence"/>
</dbReference>
<evidence type="ECO:0000313" key="3">
    <source>
        <dbReference type="Proteomes" id="UP000188597"/>
    </source>
</evidence>
<evidence type="ECO:0000256" key="1">
    <source>
        <dbReference type="SAM" id="MobiDB-lite"/>
    </source>
</evidence>
<comment type="caution">
    <text evidence="2">The sequence shown here is derived from an EMBL/GenBank/DDBJ whole genome shotgun (WGS) entry which is preliminary data.</text>
</comment>
<protein>
    <submittedName>
        <fullName evidence="2">Uncharacterized protein</fullName>
    </submittedName>
</protein>
<dbReference type="EMBL" id="MQMF01000012">
    <property type="protein sequence ID" value="OOE07009.1"/>
    <property type="molecule type" value="Genomic_DNA"/>
</dbReference>
<organism evidence="2 3">
    <name type="scientific">Fictibacillus arsenicus</name>
    <dbReference type="NCBI Taxonomy" id="255247"/>
    <lineage>
        <taxon>Bacteria</taxon>
        <taxon>Bacillati</taxon>
        <taxon>Bacillota</taxon>
        <taxon>Bacilli</taxon>
        <taxon>Bacillales</taxon>
        <taxon>Fictibacillaceae</taxon>
        <taxon>Fictibacillus</taxon>
    </lineage>
</organism>
<evidence type="ECO:0000313" key="2">
    <source>
        <dbReference type="EMBL" id="OOE07009.1"/>
    </source>
</evidence>
<dbReference type="AlphaFoldDB" id="A0A1V3FZH6"/>
<feature type="compositionally biased region" description="Basic and acidic residues" evidence="1">
    <location>
        <begin position="17"/>
        <end position="37"/>
    </location>
</feature>
<feature type="region of interest" description="Disordered" evidence="1">
    <location>
        <begin position="1"/>
        <end position="52"/>
    </location>
</feature>